<dbReference type="EMBL" id="MHCO01000009">
    <property type="protein sequence ID" value="OGY24627.1"/>
    <property type="molecule type" value="Genomic_DNA"/>
</dbReference>
<dbReference type="Pfam" id="PF00005">
    <property type="entry name" value="ABC_tran"/>
    <property type="match status" value="1"/>
</dbReference>
<keyword evidence="3" id="KW-0067">ATP-binding</keyword>
<accession>A0A1G1WBD2</accession>
<sequence>MFEIRDLHVWAANKEIIRGISLKIKSGEIHVLMGPNGSGKSSLALALAGHPRYKITSGLVKLDEKEINKLSPDKRAKAGLFLALQYPTAVPGVSTASLLRASLKNQKQNVAMPEFFGILKTNMNKLKIDESFASRSINDGFSGGEKKKSEILQLSVLKPKYAILDEVDSGLDIDSLKLVAKEIKKTNKSNVGVLLITHYQRILKYISPDKVHVLVNGEIVESGGKKIAAKLETKGYTSYVKTTS</sequence>
<dbReference type="PANTHER" id="PTHR43204">
    <property type="entry name" value="ABC TRANSPORTER I FAMILY MEMBER 6, CHLOROPLASTIC"/>
    <property type="match status" value="1"/>
</dbReference>
<organism evidence="5 6">
    <name type="scientific">Candidatus Woykebacteria bacterium GWB1_45_5</name>
    <dbReference type="NCBI Taxonomy" id="1802592"/>
    <lineage>
        <taxon>Bacteria</taxon>
        <taxon>Candidatus Woykeibacteriota</taxon>
    </lineage>
</organism>
<evidence type="ECO:0000256" key="1">
    <source>
        <dbReference type="ARBA" id="ARBA00006216"/>
    </source>
</evidence>
<dbReference type="InterPro" id="IPR010230">
    <property type="entry name" value="FeS-cluster_ATPase_SufC"/>
</dbReference>
<evidence type="ECO:0000256" key="3">
    <source>
        <dbReference type="ARBA" id="ARBA00022840"/>
    </source>
</evidence>
<evidence type="ECO:0000313" key="6">
    <source>
        <dbReference type="Proteomes" id="UP000178493"/>
    </source>
</evidence>
<evidence type="ECO:0000256" key="2">
    <source>
        <dbReference type="ARBA" id="ARBA00022741"/>
    </source>
</evidence>
<dbReference type="SUPFAM" id="SSF52540">
    <property type="entry name" value="P-loop containing nucleoside triphosphate hydrolases"/>
    <property type="match status" value="1"/>
</dbReference>
<gene>
    <name evidence="5" type="ORF">A2126_04310</name>
</gene>
<proteinExistence type="inferred from homology"/>
<protein>
    <submittedName>
        <fullName evidence="5">Fe-S cluster assembly ATPase SufC</fullName>
    </submittedName>
</protein>
<comment type="caution">
    <text evidence="5">The sequence shown here is derived from an EMBL/GenBank/DDBJ whole genome shotgun (WGS) entry which is preliminary data.</text>
</comment>
<dbReference type="SMART" id="SM00382">
    <property type="entry name" value="AAA"/>
    <property type="match status" value="1"/>
</dbReference>
<dbReference type="PANTHER" id="PTHR43204:SF1">
    <property type="entry name" value="ABC TRANSPORTER I FAMILY MEMBER 6, CHLOROPLASTIC"/>
    <property type="match status" value="1"/>
</dbReference>
<dbReference type="InterPro" id="IPR003439">
    <property type="entry name" value="ABC_transporter-like_ATP-bd"/>
</dbReference>
<dbReference type="NCBIfam" id="TIGR01978">
    <property type="entry name" value="sufC"/>
    <property type="match status" value="1"/>
</dbReference>
<dbReference type="Proteomes" id="UP000178493">
    <property type="component" value="Unassembled WGS sequence"/>
</dbReference>
<keyword evidence="2" id="KW-0547">Nucleotide-binding</keyword>
<feature type="domain" description="ABC transporter" evidence="4">
    <location>
        <begin position="2"/>
        <end position="241"/>
    </location>
</feature>
<name>A0A1G1WBD2_9BACT</name>
<dbReference type="InterPro" id="IPR027417">
    <property type="entry name" value="P-loop_NTPase"/>
</dbReference>
<dbReference type="CDD" id="cd03217">
    <property type="entry name" value="ABC_FeS_Assembly"/>
    <property type="match status" value="1"/>
</dbReference>
<evidence type="ECO:0000313" key="5">
    <source>
        <dbReference type="EMBL" id="OGY24627.1"/>
    </source>
</evidence>
<dbReference type="AlphaFoldDB" id="A0A1G1WBD2"/>
<dbReference type="Gene3D" id="3.40.50.300">
    <property type="entry name" value="P-loop containing nucleotide triphosphate hydrolases"/>
    <property type="match status" value="1"/>
</dbReference>
<dbReference type="InterPro" id="IPR003593">
    <property type="entry name" value="AAA+_ATPase"/>
</dbReference>
<dbReference type="GO" id="GO:0005524">
    <property type="term" value="F:ATP binding"/>
    <property type="evidence" value="ECO:0007669"/>
    <property type="project" value="UniProtKB-KW"/>
</dbReference>
<evidence type="ECO:0000259" key="4">
    <source>
        <dbReference type="PROSITE" id="PS50893"/>
    </source>
</evidence>
<reference evidence="5 6" key="1">
    <citation type="journal article" date="2016" name="Nat. Commun.">
        <title>Thousands of microbial genomes shed light on interconnected biogeochemical processes in an aquifer system.</title>
        <authorList>
            <person name="Anantharaman K."/>
            <person name="Brown C.T."/>
            <person name="Hug L.A."/>
            <person name="Sharon I."/>
            <person name="Castelle C.J."/>
            <person name="Probst A.J."/>
            <person name="Thomas B.C."/>
            <person name="Singh A."/>
            <person name="Wilkins M.J."/>
            <person name="Karaoz U."/>
            <person name="Brodie E.L."/>
            <person name="Williams K.H."/>
            <person name="Hubbard S.S."/>
            <person name="Banfield J.F."/>
        </authorList>
    </citation>
    <scope>NUCLEOTIDE SEQUENCE [LARGE SCALE GENOMIC DNA]</scope>
</reference>
<comment type="similarity">
    <text evidence="1">Belongs to the ABC transporter superfamily. Ycf16 family.</text>
</comment>
<dbReference type="GO" id="GO:0016887">
    <property type="term" value="F:ATP hydrolysis activity"/>
    <property type="evidence" value="ECO:0007669"/>
    <property type="project" value="InterPro"/>
</dbReference>
<dbReference type="PROSITE" id="PS50893">
    <property type="entry name" value="ABC_TRANSPORTER_2"/>
    <property type="match status" value="1"/>
</dbReference>